<dbReference type="Proteomes" id="UP000642094">
    <property type="component" value="Unassembled WGS sequence"/>
</dbReference>
<dbReference type="Pfam" id="PF07611">
    <property type="entry name" value="DUF1574"/>
    <property type="match status" value="1"/>
</dbReference>
<feature type="region of interest" description="Disordered" evidence="1">
    <location>
        <begin position="1"/>
        <end position="22"/>
    </location>
</feature>
<protein>
    <submittedName>
        <fullName evidence="2">DUF1574 family protein</fullName>
    </submittedName>
</protein>
<evidence type="ECO:0000313" key="3">
    <source>
        <dbReference type="Proteomes" id="UP000642094"/>
    </source>
</evidence>
<accession>A0ABR7ZY49</accession>
<dbReference type="EMBL" id="JACJQB010000024">
    <property type="protein sequence ID" value="MBD2188873.1"/>
    <property type="molecule type" value="Genomic_DNA"/>
</dbReference>
<sequence>METTSLDANPITTNPKHNSKEESNFNLEEIHRLNNVINNANINVNIPIPNVVSKFEFGQDGATTTFAEGLAGLKLSHSKQKGDCLYLYSKDREVNAATTILEAIAPNTQDLESSILYSEGIHRLKLHGNDWALGLDLPITQSAIVATEIIAAILTTFRQESQLVPKLAQTKLKLLLQNNCLNLLCETPVAILQAEIALPMLNTLRTLRAAEYFQSVTVSSRVIGEKKPSWSFEIDLLAIGQPEPTLESELDIDEKASELEPQAKETVSYSFQDSLESKSQLFAILKDIFYLRWLGQTTPTMISLPACLASLALGIGVTVAIDRTLNSYRQVEQPNKLILADSKIDLSVNQGTEVKDGKVINKPTPNFNIALLNEKLSILDWQTNNKKQPPDVLIVGSSRALRGIEPQTLETALNQKGYQNISVFNFGIDGATAKVVNVQLTEILSRPQLPKMIIWADGLRAFNSSRNDITYDEITTSVGYKQLQESLKNNNQPIPTKAIATESPSTDLITQSFSSLLTSLSHRQEVRTALVKKFDRNTQMLSNSEALVAATMPSTVTALDIKGFVAFDVTFDPNTYFQKFPQVPGDYDLDYRNFEASGNQFDAFSNVIEFCRRNNITLLVVNMPLHRSYLDSIRTNYEAIFNSKMKELALREGFTYLDLSQTIQNQAELFSDPSHLNQKGAVAIAKLIAQNPKIPWQKLSK</sequence>
<proteinExistence type="predicted"/>
<keyword evidence="3" id="KW-1185">Reference proteome</keyword>
<dbReference type="Gene3D" id="3.40.50.1110">
    <property type="entry name" value="SGNH hydrolase"/>
    <property type="match status" value="1"/>
</dbReference>
<dbReference type="SUPFAM" id="SSF52266">
    <property type="entry name" value="SGNH hydrolase"/>
    <property type="match status" value="1"/>
</dbReference>
<dbReference type="InterPro" id="IPR036514">
    <property type="entry name" value="SGNH_hydro_sf"/>
</dbReference>
<gene>
    <name evidence="2" type="ORF">H6F41_12055</name>
</gene>
<dbReference type="InterPro" id="IPR011468">
    <property type="entry name" value="DUF1574"/>
</dbReference>
<organism evidence="2 3">
    <name type="scientific">Pseudanabaena mucicola FACHB-723</name>
    <dbReference type="NCBI Taxonomy" id="2692860"/>
    <lineage>
        <taxon>Bacteria</taxon>
        <taxon>Bacillati</taxon>
        <taxon>Cyanobacteriota</taxon>
        <taxon>Cyanophyceae</taxon>
        <taxon>Pseudanabaenales</taxon>
        <taxon>Pseudanabaenaceae</taxon>
        <taxon>Pseudanabaena</taxon>
    </lineage>
</organism>
<name>A0ABR7ZY49_9CYAN</name>
<evidence type="ECO:0000256" key="1">
    <source>
        <dbReference type="SAM" id="MobiDB-lite"/>
    </source>
</evidence>
<dbReference type="RefSeq" id="WP_190403717.1">
    <property type="nucleotide sequence ID" value="NZ_JACJQB010000024.1"/>
</dbReference>
<evidence type="ECO:0000313" key="2">
    <source>
        <dbReference type="EMBL" id="MBD2188873.1"/>
    </source>
</evidence>
<reference evidence="2 3" key="1">
    <citation type="journal article" date="2020" name="ISME J.">
        <title>Comparative genomics reveals insights into cyanobacterial evolution and habitat adaptation.</title>
        <authorList>
            <person name="Chen M.Y."/>
            <person name="Teng W.K."/>
            <person name="Zhao L."/>
            <person name="Hu C.X."/>
            <person name="Zhou Y.K."/>
            <person name="Han B.P."/>
            <person name="Song L.R."/>
            <person name="Shu W.S."/>
        </authorList>
    </citation>
    <scope>NUCLEOTIDE SEQUENCE [LARGE SCALE GENOMIC DNA]</scope>
    <source>
        <strain evidence="2 3">FACHB-723</strain>
    </source>
</reference>
<comment type="caution">
    <text evidence="2">The sequence shown here is derived from an EMBL/GenBank/DDBJ whole genome shotgun (WGS) entry which is preliminary data.</text>
</comment>
<feature type="compositionally biased region" description="Polar residues" evidence="1">
    <location>
        <begin position="1"/>
        <end position="16"/>
    </location>
</feature>